<dbReference type="GO" id="GO:0006629">
    <property type="term" value="P:lipid metabolic process"/>
    <property type="evidence" value="ECO:0007669"/>
    <property type="project" value="InterPro"/>
</dbReference>
<evidence type="ECO:0000259" key="1">
    <source>
        <dbReference type="Pfam" id="PF01764"/>
    </source>
</evidence>
<accession>A0AAE0JTR7</accession>
<dbReference type="Proteomes" id="UP001287356">
    <property type="component" value="Unassembled WGS sequence"/>
</dbReference>
<dbReference type="InterPro" id="IPR002921">
    <property type="entry name" value="Fungal_lipase-type"/>
</dbReference>
<keyword evidence="3" id="KW-1185">Reference proteome</keyword>
<dbReference type="Gene3D" id="3.40.50.1820">
    <property type="entry name" value="alpha/beta hydrolase"/>
    <property type="match status" value="1"/>
</dbReference>
<protein>
    <submittedName>
        <fullName evidence="2">Alpha/Beta hydrolase protein</fullName>
    </submittedName>
</protein>
<dbReference type="Pfam" id="PF01764">
    <property type="entry name" value="Lipase_3"/>
    <property type="match status" value="1"/>
</dbReference>
<dbReference type="InterPro" id="IPR029058">
    <property type="entry name" value="AB_hydrolase_fold"/>
</dbReference>
<feature type="domain" description="Fungal lipase-type" evidence="1">
    <location>
        <begin position="179"/>
        <end position="327"/>
    </location>
</feature>
<keyword evidence="2" id="KW-0378">Hydrolase</keyword>
<organism evidence="2 3">
    <name type="scientific">Lasiosphaeria ovina</name>
    <dbReference type="NCBI Taxonomy" id="92902"/>
    <lineage>
        <taxon>Eukaryota</taxon>
        <taxon>Fungi</taxon>
        <taxon>Dikarya</taxon>
        <taxon>Ascomycota</taxon>
        <taxon>Pezizomycotina</taxon>
        <taxon>Sordariomycetes</taxon>
        <taxon>Sordariomycetidae</taxon>
        <taxon>Sordariales</taxon>
        <taxon>Lasiosphaeriaceae</taxon>
        <taxon>Lasiosphaeria</taxon>
    </lineage>
</organism>
<evidence type="ECO:0000313" key="3">
    <source>
        <dbReference type="Proteomes" id="UP001287356"/>
    </source>
</evidence>
<dbReference type="PANTHER" id="PTHR46023">
    <property type="entry name" value="LIPASE CLASS 3 PROTEIN-LIKE"/>
    <property type="match status" value="1"/>
</dbReference>
<dbReference type="CDD" id="cd00519">
    <property type="entry name" value="Lipase_3"/>
    <property type="match status" value="1"/>
</dbReference>
<proteinExistence type="predicted"/>
<dbReference type="AlphaFoldDB" id="A0AAE0JTR7"/>
<gene>
    <name evidence="2" type="ORF">B0T24DRAFT_562455</name>
</gene>
<dbReference type="EMBL" id="JAULSN010000011">
    <property type="protein sequence ID" value="KAK3361663.1"/>
    <property type="molecule type" value="Genomic_DNA"/>
</dbReference>
<sequence length="460" mass="48590">MKRLLRIATGRPDASASALRAAAAAAPTVSGVAFVDNSQGASQAAAELSAALGTALDQIDFEGTLDETLRRFVHRLDEVASEYDNSRLRDGGAGQAPWECTQHTAQLVSIAWACALDTYSMTTTTTGVLAEADTAAYRFERDWVGAPSVGGTVKTLTSTVVSPLADAVDNDNALLPVLVIAVRGTVTKVDHMVNANGRPVDAAAFVGTHYGTELRAHAGFLNSADALDDTALARISSYVRAQKARGAKAHVLFAGHSAGGAVASLLYLRYRGRQEFESTARFSCITFGAPPAVSLPLTAVGSSGCGTDGDSNDPICLSLINEFDLVSRADTPYVVSVAGLFRAAQQNSLPRSEDKPVVLDVVVEVEQEHENEGSDEKTWPLPRALFHHVGHVIVLAMRLEGDGDGDNDGGGAGAVGLRAVRVDHGVLERLLFCRVAVHRRACYAERARLLARGEFNGLKV</sequence>
<dbReference type="PANTHER" id="PTHR46023:SF6">
    <property type="entry name" value="LIPASE CLASS 3 FAMILY PROTEIN"/>
    <property type="match status" value="1"/>
</dbReference>
<dbReference type="SUPFAM" id="SSF53474">
    <property type="entry name" value="alpha/beta-Hydrolases"/>
    <property type="match status" value="1"/>
</dbReference>
<name>A0AAE0JTR7_9PEZI</name>
<comment type="caution">
    <text evidence="2">The sequence shown here is derived from an EMBL/GenBank/DDBJ whole genome shotgun (WGS) entry which is preliminary data.</text>
</comment>
<reference evidence="2" key="1">
    <citation type="journal article" date="2023" name="Mol. Phylogenet. Evol.">
        <title>Genome-scale phylogeny and comparative genomics of the fungal order Sordariales.</title>
        <authorList>
            <person name="Hensen N."/>
            <person name="Bonometti L."/>
            <person name="Westerberg I."/>
            <person name="Brannstrom I.O."/>
            <person name="Guillou S."/>
            <person name="Cros-Aarteil S."/>
            <person name="Calhoun S."/>
            <person name="Haridas S."/>
            <person name="Kuo A."/>
            <person name="Mondo S."/>
            <person name="Pangilinan J."/>
            <person name="Riley R."/>
            <person name="LaButti K."/>
            <person name="Andreopoulos B."/>
            <person name="Lipzen A."/>
            <person name="Chen C."/>
            <person name="Yan M."/>
            <person name="Daum C."/>
            <person name="Ng V."/>
            <person name="Clum A."/>
            <person name="Steindorff A."/>
            <person name="Ohm R.A."/>
            <person name="Martin F."/>
            <person name="Silar P."/>
            <person name="Natvig D.O."/>
            <person name="Lalanne C."/>
            <person name="Gautier V."/>
            <person name="Ament-Velasquez S.L."/>
            <person name="Kruys A."/>
            <person name="Hutchinson M.I."/>
            <person name="Powell A.J."/>
            <person name="Barry K."/>
            <person name="Miller A.N."/>
            <person name="Grigoriev I.V."/>
            <person name="Debuchy R."/>
            <person name="Gladieux P."/>
            <person name="Hiltunen Thoren M."/>
            <person name="Johannesson H."/>
        </authorList>
    </citation>
    <scope>NUCLEOTIDE SEQUENCE</scope>
    <source>
        <strain evidence="2">CBS 958.72</strain>
    </source>
</reference>
<reference evidence="2" key="2">
    <citation type="submission" date="2023-06" db="EMBL/GenBank/DDBJ databases">
        <authorList>
            <consortium name="Lawrence Berkeley National Laboratory"/>
            <person name="Haridas S."/>
            <person name="Hensen N."/>
            <person name="Bonometti L."/>
            <person name="Westerberg I."/>
            <person name="Brannstrom I.O."/>
            <person name="Guillou S."/>
            <person name="Cros-Aarteil S."/>
            <person name="Calhoun S."/>
            <person name="Kuo A."/>
            <person name="Mondo S."/>
            <person name="Pangilinan J."/>
            <person name="Riley R."/>
            <person name="Labutti K."/>
            <person name="Andreopoulos B."/>
            <person name="Lipzen A."/>
            <person name="Chen C."/>
            <person name="Yanf M."/>
            <person name="Daum C."/>
            <person name="Ng V."/>
            <person name="Clum A."/>
            <person name="Steindorff A."/>
            <person name="Ohm R."/>
            <person name="Martin F."/>
            <person name="Silar P."/>
            <person name="Natvig D."/>
            <person name="Lalanne C."/>
            <person name="Gautier V."/>
            <person name="Ament-Velasquez S.L."/>
            <person name="Kruys A."/>
            <person name="Hutchinson M.I."/>
            <person name="Powell A.J."/>
            <person name="Barry K."/>
            <person name="Miller A.N."/>
            <person name="Grigoriev I.V."/>
            <person name="Debuchy R."/>
            <person name="Gladieux P."/>
            <person name="Thoren M.H."/>
            <person name="Johannesson H."/>
        </authorList>
    </citation>
    <scope>NUCLEOTIDE SEQUENCE</scope>
    <source>
        <strain evidence="2">CBS 958.72</strain>
    </source>
</reference>
<evidence type="ECO:0000313" key="2">
    <source>
        <dbReference type="EMBL" id="KAK3361663.1"/>
    </source>
</evidence>
<dbReference type="GO" id="GO:0016787">
    <property type="term" value="F:hydrolase activity"/>
    <property type="evidence" value="ECO:0007669"/>
    <property type="project" value="UniProtKB-KW"/>
</dbReference>